<accession>A0ABW5XET7</accession>
<organism evidence="1 2">
    <name type="scientific">Populibacterium corticicola</name>
    <dbReference type="NCBI Taxonomy" id="1812826"/>
    <lineage>
        <taxon>Bacteria</taxon>
        <taxon>Bacillati</taxon>
        <taxon>Actinomycetota</taxon>
        <taxon>Actinomycetes</taxon>
        <taxon>Micrococcales</taxon>
        <taxon>Jonesiaceae</taxon>
        <taxon>Populibacterium</taxon>
    </lineage>
</organism>
<comment type="caution">
    <text evidence="1">The sequence shown here is derived from an EMBL/GenBank/DDBJ whole genome shotgun (WGS) entry which is preliminary data.</text>
</comment>
<dbReference type="EMBL" id="JBHUOP010000004">
    <property type="protein sequence ID" value="MFD2840996.1"/>
    <property type="molecule type" value="Genomic_DNA"/>
</dbReference>
<name>A0ABW5XET7_9MICO</name>
<dbReference type="Proteomes" id="UP001597391">
    <property type="component" value="Unassembled WGS sequence"/>
</dbReference>
<protein>
    <submittedName>
        <fullName evidence="1">Uncharacterized protein</fullName>
    </submittedName>
</protein>
<keyword evidence="2" id="KW-1185">Reference proteome</keyword>
<sequence>MTVKTHSKFEFAKGQRVIAWTLSGVLLGTFALGTPAAASTETQDDLTIALETSETLATDEHTTAITLGQSSESGVLVPEELGKDSVELATEFGEVHVSLPVNQDADAVVTEHGDLVAPAKNEGASLIVQEFDATELDGVAAGFRTIITIDSRETDPLFTFPLDLPEGAHVESDDNEGIAVLSENDELITYIGAPWAIDADGQEVPTWYEFEDGTLYQYVDHLSAQFEYPIIADPPFLVPLLLTGGRIIVQRVVAASVSAAGRAAVANLARKGISAVVRNSLLSITQNNYRNNLKIYTKRDPGTRCDAHHTLVKKHRKNYEKAGFKGNDSIDHPKYLVWWEKHDHRSKSKAINNQWDAFFLSFKNPSKSMILNKRTAVLRMYPPFC</sequence>
<proteinExistence type="predicted"/>
<reference evidence="2" key="1">
    <citation type="journal article" date="2019" name="Int. J. Syst. Evol. Microbiol.">
        <title>The Global Catalogue of Microorganisms (GCM) 10K type strain sequencing project: providing services to taxonomists for standard genome sequencing and annotation.</title>
        <authorList>
            <consortium name="The Broad Institute Genomics Platform"/>
            <consortium name="The Broad Institute Genome Sequencing Center for Infectious Disease"/>
            <person name="Wu L."/>
            <person name="Ma J."/>
        </authorList>
    </citation>
    <scope>NUCLEOTIDE SEQUENCE [LARGE SCALE GENOMIC DNA]</scope>
    <source>
        <strain evidence="2">KCTC 33576</strain>
    </source>
</reference>
<dbReference type="RefSeq" id="WP_377466923.1">
    <property type="nucleotide sequence ID" value="NZ_JBHUOP010000004.1"/>
</dbReference>
<gene>
    <name evidence="1" type="ORF">ACFSYH_10495</name>
</gene>
<evidence type="ECO:0000313" key="2">
    <source>
        <dbReference type="Proteomes" id="UP001597391"/>
    </source>
</evidence>
<evidence type="ECO:0000313" key="1">
    <source>
        <dbReference type="EMBL" id="MFD2840996.1"/>
    </source>
</evidence>